<proteinExistence type="inferred from homology"/>
<feature type="transmembrane region" description="Helical" evidence="7">
    <location>
        <begin position="50"/>
        <end position="69"/>
    </location>
</feature>
<comment type="similarity">
    <text evidence="2 7">Belongs to the derlin family.</text>
</comment>
<dbReference type="GO" id="GO:0006950">
    <property type="term" value="P:response to stress"/>
    <property type="evidence" value="ECO:0007669"/>
    <property type="project" value="UniProtKB-ARBA"/>
</dbReference>
<dbReference type="InParanoid" id="E3LW38"/>
<dbReference type="FunCoup" id="E3LW38">
    <property type="interactions" value="2966"/>
</dbReference>
<dbReference type="InterPro" id="IPR035952">
    <property type="entry name" value="Rhomboid-like_sf"/>
</dbReference>
<keyword evidence="4 7" id="KW-0256">Endoplasmic reticulum</keyword>
<dbReference type="SUPFAM" id="SSF144091">
    <property type="entry name" value="Rhomboid-like"/>
    <property type="match status" value="1"/>
</dbReference>
<dbReference type="PANTHER" id="PTHR11009">
    <property type="entry name" value="DER1-LIKE PROTEIN, DERLIN"/>
    <property type="match status" value="1"/>
</dbReference>
<reference evidence="9" key="1">
    <citation type="submission" date="2007-07" db="EMBL/GenBank/DDBJ databases">
        <title>PCAP assembly of the Caenorhabditis remanei genome.</title>
        <authorList>
            <consortium name="The Caenorhabditis remanei Sequencing Consortium"/>
            <person name="Wilson R.K."/>
        </authorList>
    </citation>
    <scope>NUCLEOTIDE SEQUENCE [LARGE SCALE GENOMIC DNA]</scope>
    <source>
        <strain evidence="9">PB4641</strain>
    </source>
</reference>
<comment type="function">
    <text evidence="7">May be involved in the degradation of misfolded endoplasmic reticulum (ER) luminal proteins.</text>
</comment>
<keyword evidence="3 7" id="KW-0812">Transmembrane</keyword>
<feature type="transmembrane region" description="Helical" evidence="7">
    <location>
        <begin position="137"/>
        <end position="157"/>
    </location>
</feature>
<dbReference type="eggNOG" id="KOG0858">
    <property type="taxonomic scope" value="Eukaryota"/>
</dbReference>
<dbReference type="RefSeq" id="XP_003111976.2">
    <property type="nucleotide sequence ID" value="XM_003111928.2"/>
</dbReference>
<dbReference type="Pfam" id="PF04511">
    <property type="entry name" value="DER1"/>
    <property type="match status" value="1"/>
</dbReference>
<dbReference type="HOGENOM" id="CLU_051898_3_1_1"/>
<dbReference type="Proteomes" id="UP000008281">
    <property type="component" value="Unassembled WGS sequence"/>
</dbReference>
<organism evidence="10">
    <name type="scientific">Caenorhabditis remanei</name>
    <name type="common">Caenorhabditis vulgaris</name>
    <dbReference type="NCBI Taxonomy" id="31234"/>
    <lineage>
        <taxon>Eukaryota</taxon>
        <taxon>Metazoa</taxon>
        <taxon>Ecdysozoa</taxon>
        <taxon>Nematoda</taxon>
        <taxon>Chromadorea</taxon>
        <taxon>Rhabditida</taxon>
        <taxon>Rhabditina</taxon>
        <taxon>Rhabditomorpha</taxon>
        <taxon>Rhabditoidea</taxon>
        <taxon>Rhabditidae</taxon>
        <taxon>Peloderinae</taxon>
        <taxon>Caenorhabditis</taxon>
    </lineage>
</organism>
<dbReference type="EMBL" id="DS268416">
    <property type="protein sequence ID" value="EFP12410.1"/>
    <property type="molecule type" value="Genomic_DNA"/>
</dbReference>
<dbReference type="AlphaFoldDB" id="E3LW38"/>
<evidence type="ECO:0000256" key="4">
    <source>
        <dbReference type="ARBA" id="ARBA00022824"/>
    </source>
</evidence>
<feature type="transmembrane region" description="Helical" evidence="7">
    <location>
        <begin position="94"/>
        <end position="117"/>
    </location>
</feature>
<keyword evidence="10" id="KW-1185">Reference proteome</keyword>
<accession>E3LW38</accession>
<evidence type="ECO:0000256" key="7">
    <source>
        <dbReference type="RuleBase" id="RU363059"/>
    </source>
</evidence>
<protein>
    <recommendedName>
        <fullName evidence="7">Derlin</fullName>
    </recommendedName>
</protein>
<keyword evidence="5 7" id="KW-1133">Transmembrane helix</keyword>
<name>E3LW38_CAERE</name>
<feature type="region of interest" description="Disordered" evidence="8">
    <location>
        <begin position="292"/>
        <end position="324"/>
    </location>
</feature>
<evidence type="ECO:0000256" key="1">
    <source>
        <dbReference type="ARBA" id="ARBA00004477"/>
    </source>
</evidence>
<dbReference type="GeneID" id="9810454"/>
<gene>
    <name evidence="9" type="primary">Cre-cup-2</name>
    <name evidence="9" type="ORF">CRE_29625</name>
</gene>
<keyword evidence="6 7" id="KW-0472">Membrane</keyword>
<comment type="subcellular location">
    <subcellularLocation>
        <location evidence="1 7">Endoplasmic reticulum membrane</location>
        <topology evidence="1 7">Multi-pass membrane protein</topology>
    </subcellularLocation>
</comment>
<dbReference type="InterPro" id="IPR007599">
    <property type="entry name" value="DER1"/>
</dbReference>
<evidence type="ECO:0000313" key="9">
    <source>
        <dbReference type="EMBL" id="EFP12410.1"/>
    </source>
</evidence>
<dbReference type="KEGG" id="crq:GCK72_002360"/>
<dbReference type="STRING" id="31234.E3LW38"/>
<evidence type="ECO:0000256" key="6">
    <source>
        <dbReference type="ARBA" id="ARBA00023136"/>
    </source>
</evidence>
<evidence type="ECO:0000256" key="3">
    <source>
        <dbReference type="ARBA" id="ARBA00022692"/>
    </source>
</evidence>
<feature type="transmembrane region" description="Helical" evidence="7">
    <location>
        <begin position="177"/>
        <end position="199"/>
    </location>
</feature>
<feature type="compositionally biased region" description="Gly residues" evidence="8">
    <location>
        <begin position="312"/>
        <end position="324"/>
    </location>
</feature>
<dbReference type="GO" id="GO:0005789">
    <property type="term" value="C:endoplasmic reticulum membrane"/>
    <property type="evidence" value="ECO:0007669"/>
    <property type="project" value="UniProtKB-SubCell"/>
</dbReference>
<evidence type="ECO:0000256" key="8">
    <source>
        <dbReference type="SAM" id="MobiDB-lite"/>
    </source>
</evidence>
<dbReference type="CTD" id="9810454"/>
<evidence type="ECO:0000256" key="5">
    <source>
        <dbReference type="ARBA" id="ARBA00022989"/>
    </source>
</evidence>
<dbReference type="OrthoDB" id="19102at2759"/>
<evidence type="ECO:0000313" key="10">
    <source>
        <dbReference type="Proteomes" id="UP000008281"/>
    </source>
</evidence>
<evidence type="ECO:0000256" key="2">
    <source>
        <dbReference type="ARBA" id="ARBA00008917"/>
    </source>
</evidence>
<sequence length="324" mass="37378">MNQFIGLLKVLKSPTIQSFCKIAYVPIRFITIAKKSIALPLYTCSSLHDVSFSTILLTVFLFVTELFPYSKISNIFLQMDLESFLLGIPVVTRYWFLASTIVPLLGRFGFIQMQWMYLEWDLVVSKFHIWRPLTSAIYYPITPQTGFHWLMMCYFLYNYSKALERETYRGRSADYLFMLIFNWFFCVGICMAMGIYFLLEPMVMSVLYVWCQVNKDTIVSFWFGMRFPARYLPWVLWGFNAVLRGGGTNELVGIIVGHAYFFVALKYPDEYGVDLISTPEFLHRLIPDEDGGIHGQDGDIRGPRQQPRGGHHWPGGAGARLGGN</sequence>